<dbReference type="OrthoDB" id="9763310at2"/>
<comment type="caution">
    <text evidence="1">The sequence shown here is derived from an EMBL/GenBank/DDBJ whole genome shotgun (WGS) entry which is preliminary data.</text>
</comment>
<dbReference type="EMBL" id="ANNX02000036">
    <property type="protein sequence ID" value="KYC39010.1"/>
    <property type="molecule type" value="Genomic_DNA"/>
</dbReference>
<protein>
    <submittedName>
        <fullName evidence="1">Uncharacterized protein</fullName>
    </submittedName>
</protein>
<reference evidence="1 2" key="1">
    <citation type="journal article" date="2013" name="Genome Biol. Evol.">
        <title>Genomes of Stigonematalean cyanobacteria (subsection V) and the evolution of oxygenic photosynthesis from prokaryotes to plastids.</title>
        <authorList>
            <person name="Dagan T."/>
            <person name="Roettger M."/>
            <person name="Stucken K."/>
            <person name="Landan G."/>
            <person name="Koch R."/>
            <person name="Major P."/>
            <person name="Gould S.B."/>
            <person name="Goremykin V.V."/>
            <person name="Rippka R."/>
            <person name="Tandeau de Marsac N."/>
            <person name="Gugger M."/>
            <person name="Lockhart P.J."/>
            <person name="Allen J.F."/>
            <person name="Brune I."/>
            <person name="Maus I."/>
            <person name="Puhler A."/>
            <person name="Martin W.F."/>
        </authorList>
    </citation>
    <scope>NUCLEOTIDE SEQUENCE [LARGE SCALE GENOMIC DNA]</scope>
    <source>
        <strain evidence="1 2">PCC 7110</strain>
    </source>
</reference>
<dbReference type="RefSeq" id="WP_017743596.1">
    <property type="nucleotide sequence ID" value="NZ_KQ976354.1"/>
</dbReference>
<evidence type="ECO:0000313" key="2">
    <source>
        <dbReference type="Proteomes" id="UP000076925"/>
    </source>
</evidence>
<organism evidence="1 2">
    <name type="scientific">Scytonema hofmannii PCC 7110</name>
    <dbReference type="NCBI Taxonomy" id="128403"/>
    <lineage>
        <taxon>Bacteria</taxon>
        <taxon>Bacillati</taxon>
        <taxon>Cyanobacteriota</taxon>
        <taxon>Cyanophyceae</taxon>
        <taxon>Nostocales</taxon>
        <taxon>Scytonemataceae</taxon>
        <taxon>Scytonema</taxon>
    </lineage>
</organism>
<name>A0A139X2W9_9CYAN</name>
<proteinExistence type="predicted"/>
<evidence type="ECO:0000313" key="1">
    <source>
        <dbReference type="EMBL" id="KYC39010.1"/>
    </source>
</evidence>
<dbReference type="Proteomes" id="UP000076925">
    <property type="component" value="Unassembled WGS sequence"/>
</dbReference>
<accession>A0A139X2W9</accession>
<keyword evidence="2" id="KW-1185">Reference proteome</keyword>
<gene>
    <name evidence="1" type="ORF">WA1_34025</name>
</gene>
<dbReference type="AlphaFoldDB" id="A0A139X2W9"/>
<sequence>MSTTARSQLLPKLTEGSPLKFKANKYNDGWKICTIQGQIIGGFSRKENGKLCDRGFKPGQFQFQPQEVTVRSIYRHSKMDEITGTVMED</sequence>